<dbReference type="Pfam" id="PF00023">
    <property type="entry name" value="Ank"/>
    <property type="match status" value="1"/>
</dbReference>
<proteinExistence type="predicted"/>
<dbReference type="Gene3D" id="1.25.40.20">
    <property type="entry name" value="Ankyrin repeat-containing domain"/>
    <property type="match status" value="4"/>
</dbReference>
<accession>A0ABM1EX54</accession>
<dbReference type="SMART" id="SM00248">
    <property type="entry name" value="ANK"/>
    <property type="match status" value="5"/>
</dbReference>
<keyword evidence="1" id="KW-0677">Repeat</keyword>
<dbReference type="PANTHER" id="PTHR24173">
    <property type="entry name" value="ANKYRIN REPEAT CONTAINING"/>
    <property type="match status" value="1"/>
</dbReference>
<gene>
    <name evidence="5" type="primary">LOC106816664</name>
</gene>
<dbReference type="PANTHER" id="PTHR24173:SF74">
    <property type="entry name" value="ANKYRIN REPEAT DOMAIN-CONTAINING PROTEIN 16"/>
    <property type="match status" value="1"/>
</dbReference>
<dbReference type="Proteomes" id="UP000695022">
    <property type="component" value="Unplaced"/>
</dbReference>
<evidence type="ECO:0000256" key="3">
    <source>
        <dbReference type="PROSITE-ProRule" id="PRU00023"/>
    </source>
</evidence>
<feature type="repeat" description="ANK" evidence="3">
    <location>
        <begin position="15"/>
        <end position="47"/>
    </location>
</feature>
<keyword evidence="4" id="KW-1185">Reference proteome</keyword>
<dbReference type="PRINTS" id="PR01415">
    <property type="entry name" value="ANKYRIN"/>
</dbReference>
<evidence type="ECO:0000313" key="5">
    <source>
        <dbReference type="RefSeq" id="XP_014676775.1"/>
    </source>
</evidence>
<dbReference type="InterPro" id="IPR002110">
    <property type="entry name" value="Ankyrin_rpt"/>
</dbReference>
<dbReference type="RefSeq" id="XP_014676775.1">
    <property type="nucleotide sequence ID" value="XM_014821289.1"/>
</dbReference>
<feature type="repeat" description="ANK" evidence="3">
    <location>
        <begin position="49"/>
        <end position="81"/>
    </location>
</feature>
<dbReference type="GeneID" id="106816664"/>
<sequence length="324" mass="35534">MLLSHGADANAADSQGQTSLHHAVCSGRLDTMRLLMEADADPNVAEMKSGETPLMIAPWQGDKAVVQMLLSHGADANAADSFGETSLLIAACYSDWLDIVRMLLEAGADPNVAATKKGRSFTALHYSCDRLHIEMSTHLLKHGADPNLVDCKKRAPLTIIGSQVKRPRMSERAAQAASVVQAASALLQTCESTGVLLQVNTRDSKGDTPLHSFCRMILACKDNVYARQREGCVLIVHALLFNHGAHVDVVNARGKTPYELWRQIYPTCFRGNVESSDEIHGRMSAQYHSLKCHCARFIVRHNVAYENRLPLSLIEFVKAHARPT</sequence>
<dbReference type="SUPFAM" id="SSF48403">
    <property type="entry name" value="Ankyrin repeat"/>
    <property type="match status" value="1"/>
</dbReference>
<protein>
    <submittedName>
        <fullName evidence="5">Ankyrin repeat domain-containing protein 50-like</fullName>
    </submittedName>
</protein>
<evidence type="ECO:0000256" key="2">
    <source>
        <dbReference type="ARBA" id="ARBA00023043"/>
    </source>
</evidence>
<dbReference type="PROSITE" id="PS50088">
    <property type="entry name" value="ANK_REPEAT"/>
    <property type="match status" value="4"/>
</dbReference>
<keyword evidence="2 3" id="KW-0040">ANK repeat</keyword>
<evidence type="ECO:0000256" key="1">
    <source>
        <dbReference type="ARBA" id="ARBA00022737"/>
    </source>
</evidence>
<name>A0ABM1EX54_PRICU</name>
<feature type="repeat" description="ANK" evidence="3">
    <location>
        <begin position="82"/>
        <end position="115"/>
    </location>
</feature>
<dbReference type="Pfam" id="PF12796">
    <property type="entry name" value="Ank_2"/>
    <property type="match status" value="2"/>
</dbReference>
<evidence type="ECO:0000313" key="4">
    <source>
        <dbReference type="Proteomes" id="UP000695022"/>
    </source>
</evidence>
<feature type="repeat" description="ANK" evidence="3">
    <location>
        <begin position="119"/>
        <end position="151"/>
    </location>
</feature>
<reference evidence="5" key="1">
    <citation type="submission" date="2025-08" db="UniProtKB">
        <authorList>
            <consortium name="RefSeq"/>
        </authorList>
    </citation>
    <scope>IDENTIFICATION</scope>
</reference>
<dbReference type="PROSITE" id="PS50297">
    <property type="entry name" value="ANK_REP_REGION"/>
    <property type="match status" value="4"/>
</dbReference>
<organism evidence="4 5">
    <name type="scientific">Priapulus caudatus</name>
    <name type="common">Priapulid worm</name>
    <dbReference type="NCBI Taxonomy" id="37621"/>
    <lineage>
        <taxon>Eukaryota</taxon>
        <taxon>Metazoa</taxon>
        <taxon>Ecdysozoa</taxon>
        <taxon>Scalidophora</taxon>
        <taxon>Priapulida</taxon>
        <taxon>Priapulimorpha</taxon>
        <taxon>Priapulimorphida</taxon>
        <taxon>Priapulidae</taxon>
        <taxon>Priapulus</taxon>
    </lineage>
</organism>
<dbReference type="InterPro" id="IPR036770">
    <property type="entry name" value="Ankyrin_rpt-contain_sf"/>
</dbReference>